<proteinExistence type="predicted"/>
<organism evidence="3 4">
    <name type="scientific">Trichomonas vaginalis (strain ATCC PRA-98 / G3)</name>
    <dbReference type="NCBI Taxonomy" id="412133"/>
    <lineage>
        <taxon>Eukaryota</taxon>
        <taxon>Metamonada</taxon>
        <taxon>Parabasalia</taxon>
        <taxon>Trichomonadida</taxon>
        <taxon>Trichomonadidae</taxon>
        <taxon>Trichomonas</taxon>
    </lineage>
</organism>
<sequence length="186" mass="20231">MMFSLFFCQQAAAILNRKNPLQEIAPVKNIPIEESNKINLQAQNENSVSENSINANLKYNIPKDSNAQNEFKVAMYAANRRPLKLFHGIVAFIIICAIVIVLVIICIVVVACLNKSVPDRDSSGSGVTVSRSEYQPSTNQQLVSNPAPQKPAPVEEKPQPAPQPAQLPDDDYSDSIPSDSGSGINV</sequence>
<evidence type="ECO:0000256" key="1">
    <source>
        <dbReference type="SAM" id="MobiDB-lite"/>
    </source>
</evidence>
<feature type="region of interest" description="Disordered" evidence="1">
    <location>
        <begin position="118"/>
        <end position="186"/>
    </location>
</feature>
<evidence type="ECO:0000313" key="3">
    <source>
        <dbReference type="EMBL" id="EAY12668.1"/>
    </source>
</evidence>
<evidence type="ECO:0000313" key="4">
    <source>
        <dbReference type="Proteomes" id="UP000001542"/>
    </source>
</evidence>
<keyword evidence="4" id="KW-1185">Reference proteome</keyword>
<keyword evidence="2" id="KW-0812">Transmembrane</keyword>
<dbReference type="Proteomes" id="UP000001542">
    <property type="component" value="Unassembled WGS sequence"/>
</dbReference>
<feature type="compositionally biased region" description="Low complexity" evidence="1">
    <location>
        <begin position="174"/>
        <end position="186"/>
    </location>
</feature>
<feature type="compositionally biased region" description="Polar residues" evidence="1">
    <location>
        <begin position="123"/>
        <end position="144"/>
    </location>
</feature>
<gene>
    <name evidence="3" type="ORF">TVAG_074960</name>
</gene>
<dbReference type="RefSeq" id="XP_001324891.1">
    <property type="nucleotide sequence ID" value="XM_001324856.1"/>
</dbReference>
<accession>A2E413</accession>
<protein>
    <submittedName>
        <fullName evidence="3">Uncharacterized protein</fullName>
    </submittedName>
</protein>
<dbReference type="InParanoid" id="A2E413"/>
<evidence type="ECO:0000256" key="2">
    <source>
        <dbReference type="SAM" id="Phobius"/>
    </source>
</evidence>
<dbReference type="VEuPathDB" id="TrichDB:TVAGG3_0147490"/>
<dbReference type="KEGG" id="tva:4770635"/>
<dbReference type="VEuPathDB" id="TrichDB:TVAG_074960"/>
<feature type="transmembrane region" description="Helical" evidence="2">
    <location>
        <begin position="85"/>
        <end position="113"/>
    </location>
</feature>
<reference evidence="3" key="2">
    <citation type="journal article" date="2007" name="Science">
        <title>Draft genome sequence of the sexually transmitted pathogen Trichomonas vaginalis.</title>
        <authorList>
            <person name="Carlton J.M."/>
            <person name="Hirt R.P."/>
            <person name="Silva J.C."/>
            <person name="Delcher A.L."/>
            <person name="Schatz M."/>
            <person name="Zhao Q."/>
            <person name="Wortman J.R."/>
            <person name="Bidwell S.L."/>
            <person name="Alsmark U.C.M."/>
            <person name="Besteiro S."/>
            <person name="Sicheritz-Ponten T."/>
            <person name="Noel C.J."/>
            <person name="Dacks J.B."/>
            <person name="Foster P.G."/>
            <person name="Simillion C."/>
            <person name="Van de Peer Y."/>
            <person name="Miranda-Saavedra D."/>
            <person name="Barton G.J."/>
            <person name="Westrop G.D."/>
            <person name="Mueller S."/>
            <person name="Dessi D."/>
            <person name="Fiori P.L."/>
            <person name="Ren Q."/>
            <person name="Paulsen I."/>
            <person name="Zhang H."/>
            <person name="Bastida-Corcuera F.D."/>
            <person name="Simoes-Barbosa A."/>
            <person name="Brown M.T."/>
            <person name="Hayes R.D."/>
            <person name="Mukherjee M."/>
            <person name="Okumura C.Y."/>
            <person name="Schneider R."/>
            <person name="Smith A.J."/>
            <person name="Vanacova S."/>
            <person name="Villalvazo M."/>
            <person name="Haas B.J."/>
            <person name="Pertea M."/>
            <person name="Feldblyum T.V."/>
            <person name="Utterback T.R."/>
            <person name="Shu C.L."/>
            <person name="Osoegawa K."/>
            <person name="de Jong P.J."/>
            <person name="Hrdy I."/>
            <person name="Horvathova L."/>
            <person name="Zubacova Z."/>
            <person name="Dolezal P."/>
            <person name="Malik S.B."/>
            <person name="Logsdon J.M. Jr."/>
            <person name="Henze K."/>
            <person name="Gupta A."/>
            <person name="Wang C.C."/>
            <person name="Dunne R.L."/>
            <person name="Upcroft J.A."/>
            <person name="Upcroft P."/>
            <person name="White O."/>
            <person name="Salzberg S.L."/>
            <person name="Tang P."/>
            <person name="Chiu C.-H."/>
            <person name="Lee Y.-S."/>
            <person name="Embley T.M."/>
            <person name="Coombs G.H."/>
            <person name="Mottram J.C."/>
            <person name="Tachezy J."/>
            <person name="Fraser-Liggett C.M."/>
            <person name="Johnson P.J."/>
        </authorList>
    </citation>
    <scope>NUCLEOTIDE SEQUENCE [LARGE SCALE GENOMIC DNA]</scope>
    <source>
        <strain evidence="3">G3</strain>
    </source>
</reference>
<dbReference type="EMBL" id="DS113298">
    <property type="protein sequence ID" value="EAY12668.1"/>
    <property type="molecule type" value="Genomic_DNA"/>
</dbReference>
<keyword evidence="2" id="KW-0472">Membrane</keyword>
<dbReference type="AlphaFoldDB" id="A2E413"/>
<reference evidence="3" key="1">
    <citation type="submission" date="2006-10" db="EMBL/GenBank/DDBJ databases">
        <authorList>
            <person name="Amadeo P."/>
            <person name="Zhao Q."/>
            <person name="Wortman J."/>
            <person name="Fraser-Liggett C."/>
            <person name="Carlton J."/>
        </authorList>
    </citation>
    <scope>NUCLEOTIDE SEQUENCE</scope>
    <source>
        <strain evidence="3">G3</strain>
    </source>
</reference>
<name>A2E413_TRIV3</name>
<keyword evidence="2" id="KW-1133">Transmembrane helix</keyword>